<dbReference type="Gene3D" id="1.10.340.70">
    <property type="match status" value="1"/>
</dbReference>
<dbReference type="InterPro" id="IPR043502">
    <property type="entry name" value="DNA/RNA_pol_sf"/>
</dbReference>
<dbReference type="EMBL" id="BKCJ010115489">
    <property type="protein sequence ID" value="GEX55781.1"/>
    <property type="molecule type" value="Genomic_DNA"/>
</dbReference>
<dbReference type="SUPFAM" id="SSF56672">
    <property type="entry name" value="DNA/RNA polymerases"/>
    <property type="match status" value="1"/>
</dbReference>
<dbReference type="InterPro" id="IPR050951">
    <property type="entry name" value="Retrovirus_Pol_polyprotein"/>
</dbReference>
<dbReference type="PANTHER" id="PTHR37984">
    <property type="entry name" value="PROTEIN CBG26694"/>
    <property type="match status" value="1"/>
</dbReference>
<evidence type="ECO:0000259" key="3">
    <source>
        <dbReference type="Pfam" id="PF17921"/>
    </source>
</evidence>
<dbReference type="Gene3D" id="3.30.70.270">
    <property type="match status" value="2"/>
</dbReference>
<organism evidence="4">
    <name type="scientific">Tanacetum cinerariifolium</name>
    <name type="common">Dalmatian daisy</name>
    <name type="synonym">Chrysanthemum cinerariifolium</name>
    <dbReference type="NCBI Taxonomy" id="118510"/>
    <lineage>
        <taxon>Eukaryota</taxon>
        <taxon>Viridiplantae</taxon>
        <taxon>Streptophyta</taxon>
        <taxon>Embryophyta</taxon>
        <taxon>Tracheophyta</taxon>
        <taxon>Spermatophyta</taxon>
        <taxon>Magnoliopsida</taxon>
        <taxon>eudicotyledons</taxon>
        <taxon>Gunneridae</taxon>
        <taxon>Pentapetalae</taxon>
        <taxon>asterids</taxon>
        <taxon>campanulids</taxon>
        <taxon>Asterales</taxon>
        <taxon>Asteraceae</taxon>
        <taxon>Asteroideae</taxon>
        <taxon>Anthemideae</taxon>
        <taxon>Anthemidinae</taxon>
        <taxon>Tanacetum</taxon>
    </lineage>
</organism>
<dbReference type="InterPro" id="IPR041577">
    <property type="entry name" value="RT_RNaseH_2"/>
</dbReference>
<gene>
    <name evidence="4" type="ORF">Tci_327756</name>
</gene>
<dbReference type="Pfam" id="PF17921">
    <property type="entry name" value="Integrase_H2C2"/>
    <property type="match status" value="1"/>
</dbReference>
<accession>A0A699H7J6</accession>
<dbReference type="InterPro" id="IPR041588">
    <property type="entry name" value="Integrase_H2C2"/>
</dbReference>
<feature type="domain" description="Integrase zinc-binding" evidence="3">
    <location>
        <begin position="216"/>
        <end position="273"/>
    </location>
</feature>
<evidence type="ECO:0000313" key="4">
    <source>
        <dbReference type="EMBL" id="GEX55781.1"/>
    </source>
</evidence>
<dbReference type="AlphaFoldDB" id="A0A699H7J6"/>
<name>A0A699H7J6_TANCI</name>
<dbReference type="GO" id="GO:0003824">
    <property type="term" value="F:catalytic activity"/>
    <property type="evidence" value="ECO:0007669"/>
    <property type="project" value="UniProtKB-KW"/>
</dbReference>
<comment type="caution">
    <text evidence="4">The sequence shown here is derived from an EMBL/GenBank/DDBJ whole genome shotgun (WGS) entry which is preliminary data.</text>
</comment>
<reference evidence="4" key="1">
    <citation type="journal article" date="2019" name="Sci. Rep.">
        <title>Draft genome of Tanacetum cinerariifolium, the natural source of mosquito coil.</title>
        <authorList>
            <person name="Yamashiro T."/>
            <person name="Shiraishi A."/>
            <person name="Satake H."/>
            <person name="Nakayama K."/>
        </authorList>
    </citation>
    <scope>NUCLEOTIDE SEQUENCE</scope>
</reference>
<keyword evidence="1" id="KW-0511">Multifunctional enzyme</keyword>
<dbReference type="InterPro" id="IPR043128">
    <property type="entry name" value="Rev_trsase/Diguanyl_cyclase"/>
</dbReference>
<evidence type="ECO:0000259" key="2">
    <source>
        <dbReference type="Pfam" id="PF17919"/>
    </source>
</evidence>
<protein>
    <submittedName>
        <fullName evidence="4">Uncharacterized protein</fullName>
    </submittedName>
</protein>
<dbReference type="PANTHER" id="PTHR37984:SF5">
    <property type="entry name" value="PROTEIN NYNRIN-LIKE"/>
    <property type="match status" value="1"/>
</dbReference>
<proteinExistence type="predicted"/>
<sequence length="279" mass="31940">MKYKFSIPVIEELLDELHGAKVFSKLDLRSEKEHWDPLRTVLQTMQQYTLFPKESKCTFAANQVEYLGHIINDKGVSTDPTKIQAMEHWPIPQTSKEAQEAFLSLKQAMIQTPVLALPDFQKTFVVEKDAFGVGIGAVLQQEGRPIAYLSKTLAHKHQALSTYEKEFLEKIKSSYSQDTFLQKIIQQLTNGTTSNNKYNWEGNVLKRKGKLVVRNDEHLRATIMQHYHVDAVGGYSRTAVTAQKIGSLLYYKVLHKTVNKYVRECDVCQRNKSDLATYP</sequence>
<feature type="domain" description="Reverse transcriptase/retrotransposon-derived protein RNase H-like" evidence="2">
    <location>
        <begin position="96"/>
        <end position="169"/>
    </location>
</feature>
<dbReference type="Pfam" id="PF17919">
    <property type="entry name" value="RT_RNaseH_2"/>
    <property type="match status" value="1"/>
</dbReference>
<evidence type="ECO:0000256" key="1">
    <source>
        <dbReference type="ARBA" id="ARBA00023268"/>
    </source>
</evidence>